<reference evidence="3" key="1">
    <citation type="submission" date="2019-10" db="EMBL/GenBank/DDBJ databases">
        <title>Antimicrobial potential of Antarctic Bacteria.</title>
        <authorList>
            <person name="Benaud N."/>
            <person name="Edwards R.J."/>
            <person name="Ferrari B.C."/>
        </authorList>
    </citation>
    <scope>NUCLEOTIDE SEQUENCE [LARGE SCALE GENOMIC DNA]</scope>
    <source>
        <strain evidence="3">NBSH44</strain>
    </source>
</reference>
<dbReference type="Proteomes" id="UP000515307">
    <property type="component" value="Chromosome"/>
</dbReference>
<keyword evidence="3" id="KW-1185">Reference proteome</keyword>
<feature type="compositionally biased region" description="Basic residues" evidence="1">
    <location>
        <begin position="27"/>
        <end position="36"/>
    </location>
</feature>
<evidence type="ECO:0000313" key="3">
    <source>
        <dbReference type="Proteomes" id="UP000515307"/>
    </source>
</evidence>
<name>A0A7G7BR01_9ACTN</name>
<gene>
    <name evidence="2" type="ORF">F0344_27060</name>
</gene>
<feature type="region of interest" description="Disordered" evidence="1">
    <location>
        <begin position="1"/>
        <end position="65"/>
    </location>
</feature>
<dbReference type="EMBL" id="CP045702">
    <property type="protein sequence ID" value="QNE77766.1"/>
    <property type="molecule type" value="Genomic_DNA"/>
</dbReference>
<sequence length="65" mass="7226">MPSGTPKSFTRAFKHRTGSPGATGPYRRPRRRRRRKPPGEVCRQPVDVFPHPRTGVPPVVPARGA</sequence>
<proteinExistence type="predicted"/>
<dbReference type="AlphaFoldDB" id="A0A7G7BR01"/>
<evidence type="ECO:0000256" key="1">
    <source>
        <dbReference type="SAM" id="MobiDB-lite"/>
    </source>
</evidence>
<dbReference type="KEGG" id="sfiy:F0344_27060"/>
<protein>
    <submittedName>
        <fullName evidence="2">Uncharacterized protein</fullName>
    </submittedName>
</protein>
<organism evidence="2 3">
    <name type="scientific">Streptomyces finlayi</name>
    <dbReference type="NCBI Taxonomy" id="67296"/>
    <lineage>
        <taxon>Bacteria</taxon>
        <taxon>Bacillati</taxon>
        <taxon>Actinomycetota</taxon>
        <taxon>Actinomycetes</taxon>
        <taxon>Kitasatosporales</taxon>
        <taxon>Streptomycetaceae</taxon>
        <taxon>Streptomyces</taxon>
    </lineage>
</organism>
<evidence type="ECO:0000313" key="2">
    <source>
        <dbReference type="EMBL" id="QNE77766.1"/>
    </source>
</evidence>
<accession>A0A7G7BR01</accession>